<evidence type="ECO:0000256" key="1">
    <source>
        <dbReference type="SAM" id="Phobius"/>
    </source>
</evidence>
<organism evidence="2 3">
    <name type="scientific">Seinonella peptonophila</name>
    <dbReference type="NCBI Taxonomy" id="112248"/>
    <lineage>
        <taxon>Bacteria</taxon>
        <taxon>Bacillati</taxon>
        <taxon>Bacillota</taxon>
        <taxon>Bacilli</taxon>
        <taxon>Bacillales</taxon>
        <taxon>Thermoactinomycetaceae</taxon>
        <taxon>Seinonella</taxon>
    </lineage>
</organism>
<proteinExistence type="predicted"/>
<accession>A0A1M5B020</accession>
<gene>
    <name evidence="2" type="ORF">SAMN05444392_1174</name>
</gene>
<keyword evidence="3" id="KW-1185">Reference proteome</keyword>
<protein>
    <recommendedName>
        <fullName evidence="4">Type IV secretory pathway, VirD4 component, TraG/TraD family ATPase</fullName>
    </recommendedName>
</protein>
<dbReference type="EMBL" id="FQVL01000017">
    <property type="protein sequence ID" value="SHF35793.1"/>
    <property type="molecule type" value="Genomic_DNA"/>
</dbReference>
<evidence type="ECO:0000313" key="2">
    <source>
        <dbReference type="EMBL" id="SHF35793.1"/>
    </source>
</evidence>
<dbReference type="Proteomes" id="UP000184476">
    <property type="component" value="Unassembled WGS sequence"/>
</dbReference>
<dbReference type="AlphaFoldDB" id="A0A1M5B020"/>
<keyword evidence="1" id="KW-0812">Transmembrane</keyword>
<sequence>MFGIWSIRLCSLMGICLLIWLLLRLSRIYHQHQQVHTFHTVRLKLSRYDQPNYKSMLSFIHFLHRLLSPLYPFQYHYLGAQTLSWEIISENGQKNIYLSANRSLLEMILKNFQATYPHLRFEAVDRHMNMPTLLESTCLKERLISCFYPFDDQEYINEHSMIDHLLQSMDSHHGAIGIQLFITPYQKRKLFTRKKLVTPFASKIRLFATQKHELTGLVNILKKAVTPIPLRPINRIYAKLIKYIEHRWNLPIHLFGPKILFSAKQLAGFLQIPSSQLKTSGMARMSNQRYPVPALVPKEPEVKIPIFETEQGKRVGLTEQMLQDHVLFVGAPPYGKTKAVVSQAIPSFYRQDEPSVIIASTIEEAEHFLAFIPPTRKVYIMNMDDPGDWGINFLNNDQIAADIIAEQLGNILEDVYGDRIKNISYVKQAYMTLRLVRDCSPAWRKVIPSIDLRHIREILVNHQYRHEVIKALPRNSILFLYWSEQIHYFKNRRYYATTLMPVVDILNRILSIEPLTKTLCHPCTIDLEKALYDERAIVLLHGGNWDWRYDFYSFTFSMFITQIYQTLLYSKRMHSSGNKIMTNLFFDDFSGFAGRMMTLLCIHSLKLGVRIVAGAITYRDIHPNMHEIIDNLFANKVIFRTQSFEDAQRWSEQIKLFQYDDFLHLQPFHAAVSLQVNGQRVDPFLAKVLFYPELMKHLHLYTWPKAQDVQLPAIIYPDGKKIY</sequence>
<feature type="transmembrane region" description="Helical" evidence="1">
    <location>
        <begin position="6"/>
        <end position="23"/>
    </location>
</feature>
<evidence type="ECO:0008006" key="4">
    <source>
        <dbReference type="Google" id="ProtNLM"/>
    </source>
</evidence>
<keyword evidence="1" id="KW-1133">Transmembrane helix</keyword>
<dbReference type="STRING" id="112248.SAMN05444392_1174"/>
<reference evidence="2 3" key="1">
    <citation type="submission" date="2016-11" db="EMBL/GenBank/DDBJ databases">
        <authorList>
            <person name="Jaros S."/>
            <person name="Januszkiewicz K."/>
            <person name="Wedrychowicz H."/>
        </authorList>
    </citation>
    <scope>NUCLEOTIDE SEQUENCE [LARGE SCALE GENOMIC DNA]</scope>
    <source>
        <strain evidence="2 3">DSM 44666</strain>
    </source>
</reference>
<name>A0A1M5B020_9BACL</name>
<evidence type="ECO:0000313" key="3">
    <source>
        <dbReference type="Proteomes" id="UP000184476"/>
    </source>
</evidence>
<keyword evidence="1" id="KW-0472">Membrane</keyword>